<dbReference type="FunFam" id="1.10.1050.10:FF:000001">
    <property type="entry name" value="30S ribosomal protein S4"/>
    <property type="match status" value="1"/>
</dbReference>
<evidence type="ECO:0000256" key="1">
    <source>
        <dbReference type="ARBA" id="ARBA00007465"/>
    </source>
</evidence>
<evidence type="ECO:0000313" key="8">
    <source>
        <dbReference type="EMBL" id="KUG22735.1"/>
    </source>
</evidence>
<organism evidence="8">
    <name type="scientific">hydrocarbon metagenome</name>
    <dbReference type="NCBI Taxonomy" id="938273"/>
    <lineage>
        <taxon>unclassified sequences</taxon>
        <taxon>metagenomes</taxon>
        <taxon>ecological metagenomes</taxon>
    </lineage>
</organism>
<reference evidence="8" key="1">
    <citation type="journal article" date="2015" name="Proc. Natl. Acad. Sci. U.S.A.">
        <title>Networks of energetic and metabolic interactions define dynamics in microbial communities.</title>
        <authorList>
            <person name="Embree M."/>
            <person name="Liu J.K."/>
            <person name="Al-Bassam M.M."/>
            <person name="Zengler K."/>
        </authorList>
    </citation>
    <scope>NUCLEOTIDE SEQUENCE</scope>
</reference>
<keyword evidence="5" id="KW-0687">Ribonucleoprotein</keyword>
<dbReference type="NCBIfam" id="NF003717">
    <property type="entry name" value="PRK05327.1"/>
    <property type="match status" value="1"/>
</dbReference>
<dbReference type="AlphaFoldDB" id="A0A0W8FP86"/>
<dbReference type="PANTHER" id="PTHR11831">
    <property type="entry name" value="30S 40S RIBOSOMAL PROTEIN"/>
    <property type="match status" value="1"/>
</dbReference>
<evidence type="ECO:0000256" key="5">
    <source>
        <dbReference type="ARBA" id="ARBA00023274"/>
    </source>
</evidence>
<dbReference type="SMART" id="SM01390">
    <property type="entry name" value="Ribosomal_S4"/>
    <property type="match status" value="1"/>
</dbReference>
<dbReference type="HAMAP" id="MF_01306_B">
    <property type="entry name" value="Ribosomal_uS4_B"/>
    <property type="match status" value="1"/>
</dbReference>
<comment type="similarity">
    <text evidence="1">Belongs to the universal ribosomal protein uS4 family.</text>
</comment>
<dbReference type="Gene3D" id="3.10.290.10">
    <property type="entry name" value="RNA-binding S4 domain"/>
    <property type="match status" value="1"/>
</dbReference>
<dbReference type="SUPFAM" id="SSF55174">
    <property type="entry name" value="Alpha-L RNA-binding motif"/>
    <property type="match status" value="1"/>
</dbReference>
<dbReference type="NCBIfam" id="TIGR01017">
    <property type="entry name" value="rpsD_bact"/>
    <property type="match status" value="1"/>
</dbReference>
<dbReference type="Gene3D" id="1.10.1050.10">
    <property type="entry name" value="Ribosomal Protein S4 Delta 41, Chain A, domain 1"/>
    <property type="match status" value="1"/>
</dbReference>
<dbReference type="InterPro" id="IPR022801">
    <property type="entry name" value="Ribosomal_uS4"/>
</dbReference>
<evidence type="ECO:0000256" key="3">
    <source>
        <dbReference type="ARBA" id="ARBA00022884"/>
    </source>
</evidence>
<dbReference type="InterPro" id="IPR005709">
    <property type="entry name" value="Ribosomal_uS4_bac-type"/>
</dbReference>
<dbReference type="Pfam" id="PF01479">
    <property type="entry name" value="S4"/>
    <property type="match status" value="1"/>
</dbReference>
<gene>
    <name evidence="8" type="ORF">ASZ90_007427</name>
</gene>
<dbReference type="Pfam" id="PF00163">
    <property type="entry name" value="Ribosomal_S4"/>
    <property type="match status" value="1"/>
</dbReference>
<dbReference type="GO" id="GO:0003735">
    <property type="term" value="F:structural constituent of ribosome"/>
    <property type="evidence" value="ECO:0007669"/>
    <property type="project" value="InterPro"/>
</dbReference>
<proteinExistence type="inferred from homology"/>
<keyword evidence="2" id="KW-0699">rRNA-binding</keyword>
<dbReference type="GO" id="GO:0042274">
    <property type="term" value="P:ribosomal small subunit biogenesis"/>
    <property type="evidence" value="ECO:0007669"/>
    <property type="project" value="TreeGrafter"/>
</dbReference>
<dbReference type="CDD" id="cd00165">
    <property type="entry name" value="S4"/>
    <property type="match status" value="1"/>
</dbReference>
<protein>
    <submittedName>
        <fullName evidence="8">Ssu ribosomal protein s4p (S9e)</fullName>
    </submittedName>
</protein>
<dbReference type="GO" id="GO:0006412">
    <property type="term" value="P:translation"/>
    <property type="evidence" value="ECO:0007669"/>
    <property type="project" value="InterPro"/>
</dbReference>
<evidence type="ECO:0000256" key="4">
    <source>
        <dbReference type="ARBA" id="ARBA00022980"/>
    </source>
</evidence>
<dbReference type="PANTHER" id="PTHR11831:SF4">
    <property type="entry name" value="SMALL RIBOSOMAL SUBUNIT PROTEIN US4M"/>
    <property type="match status" value="1"/>
</dbReference>
<dbReference type="InterPro" id="IPR001912">
    <property type="entry name" value="Ribosomal_uS4_N"/>
</dbReference>
<dbReference type="EMBL" id="LNQE01000941">
    <property type="protein sequence ID" value="KUG22735.1"/>
    <property type="molecule type" value="Genomic_DNA"/>
</dbReference>
<evidence type="ECO:0000259" key="6">
    <source>
        <dbReference type="SMART" id="SM00363"/>
    </source>
</evidence>
<name>A0A0W8FP86_9ZZZZ</name>
<comment type="caution">
    <text evidence="8">The sequence shown here is derived from an EMBL/GenBank/DDBJ whole genome shotgun (WGS) entry which is preliminary data.</text>
</comment>
<dbReference type="PROSITE" id="PS50889">
    <property type="entry name" value="S4"/>
    <property type="match status" value="1"/>
</dbReference>
<sequence>MARYTDSSCRLCRREGLKLFLKGDRCYSEKCSFERREYVPGDHGQLHKKQRSDYGVQLREKQKLKRMYGLLEKQFRGYFEKADKQKGITGENLLLLLERRMDNMVFRMGFANSRIEARQLISHSHFLVNDKPVNIPSYLLKAGDGISVKEGSRKVTKILSAIETVARRGVPHWLELDKDNFKASVKILPVREDLTMPVQEQLVVELYSK</sequence>
<dbReference type="SMART" id="SM00363">
    <property type="entry name" value="S4"/>
    <property type="match status" value="1"/>
</dbReference>
<feature type="domain" description="RNA-binding S4" evidence="6">
    <location>
        <begin position="99"/>
        <end position="159"/>
    </location>
</feature>
<dbReference type="FunFam" id="3.10.290.10:FF:000001">
    <property type="entry name" value="30S ribosomal protein S4"/>
    <property type="match status" value="1"/>
</dbReference>
<dbReference type="GO" id="GO:0019843">
    <property type="term" value="F:rRNA binding"/>
    <property type="evidence" value="ECO:0007669"/>
    <property type="project" value="UniProtKB-KW"/>
</dbReference>
<keyword evidence="4 8" id="KW-0689">Ribosomal protein</keyword>
<accession>A0A0W8FP86</accession>
<keyword evidence="3" id="KW-0694">RNA-binding</keyword>
<dbReference type="InterPro" id="IPR002942">
    <property type="entry name" value="S4_RNA-bd"/>
</dbReference>
<evidence type="ECO:0000256" key="2">
    <source>
        <dbReference type="ARBA" id="ARBA00022730"/>
    </source>
</evidence>
<dbReference type="GO" id="GO:0015935">
    <property type="term" value="C:small ribosomal subunit"/>
    <property type="evidence" value="ECO:0007669"/>
    <property type="project" value="InterPro"/>
</dbReference>
<feature type="domain" description="Small ribosomal subunit protein uS4 N-terminal" evidence="7">
    <location>
        <begin position="3"/>
        <end position="98"/>
    </location>
</feature>
<dbReference type="InterPro" id="IPR036986">
    <property type="entry name" value="S4_RNA-bd_sf"/>
</dbReference>
<evidence type="ECO:0000259" key="7">
    <source>
        <dbReference type="SMART" id="SM01390"/>
    </source>
</evidence>